<keyword evidence="1" id="KW-0812">Transmembrane</keyword>
<gene>
    <name evidence="2" type="ORF">GTP90_00370</name>
</gene>
<organism evidence="2 3">
    <name type="scientific">Duganella vulcania</name>
    <dbReference type="NCBI Taxonomy" id="2692166"/>
    <lineage>
        <taxon>Bacteria</taxon>
        <taxon>Pseudomonadati</taxon>
        <taxon>Pseudomonadota</taxon>
        <taxon>Betaproteobacteria</taxon>
        <taxon>Burkholderiales</taxon>
        <taxon>Oxalobacteraceae</taxon>
        <taxon>Telluria group</taxon>
        <taxon>Duganella</taxon>
    </lineage>
</organism>
<dbReference type="Proteomes" id="UP000447355">
    <property type="component" value="Unassembled WGS sequence"/>
</dbReference>
<proteinExistence type="predicted"/>
<evidence type="ECO:0000313" key="2">
    <source>
        <dbReference type="EMBL" id="MYM92309.1"/>
    </source>
</evidence>
<accession>A0A845GI11</accession>
<name>A0A845GI11_9BURK</name>
<dbReference type="RefSeq" id="WP_161081583.1">
    <property type="nucleotide sequence ID" value="NZ_WWCX01000001.1"/>
</dbReference>
<keyword evidence="1" id="KW-0472">Membrane</keyword>
<comment type="caution">
    <text evidence="2">The sequence shown here is derived from an EMBL/GenBank/DDBJ whole genome shotgun (WGS) entry which is preliminary data.</text>
</comment>
<protein>
    <submittedName>
        <fullName evidence="2">Uncharacterized protein</fullName>
    </submittedName>
</protein>
<feature type="transmembrane region" description="Helical" evidence="1">
    <location>
        <begin position="173"/>
        <end position="195"/>
    </location>
</feature>
<sequence>MQVKILFPYSEMVVPPRCRKPRLQHFNDGQFTIDIAEVSGADAPVAIRSSGVFMARSNVRFAVDYRWWRGCLWTSLRVDAVEPRGMTSGHDDWDYASWPAVLDLTSPANSGSSYEFGIYGPRSEPRLAWEEYLSIVAGSHLIIDGVPHRIAGEPRYVVMTFGMAAIMVARPAWSMLITTATSTVIAISACSNVIARSLQLPRSRPGAVTPVLCQLFRMDRSGRS</sequence>
<dbReference type="AlphaFoldDB" id="A0A845GI11"/>
<dbReference type="EMBL" id="WWCX01000001">
    <property type="protein sequence ID" value="MYM92309.1"/>
    <property type="molecule type" value="Genomic_DNA"/>
</dbReference>
<keyword evidence="1" id="KW-1133">Transmembrane helix</keyword>
<evidence type="ECO:0000256" key="1">
    <source>
        <dbReference type="SAM" id="Phobius"/>
    </source>
</evidence>
<evidence type="ECO:0000313" key="3">
    <source>
        <dbReference type="Proteomes" id="UP000447355"/>
    </source>
</evidence>
<reference evidence="2" key="1">
    <citation type="submission" date="2019-12" db="EMBL/GenBank/DDBJ databases">
        <title>Novel species isolated from a subtropical stream in China.</title>
        <authorList>
            <person name="Lu H."/>
        </authorList>
    </citation>
    <scope>NUCLEOTIDE SEQUENCE [LARGE SCALE GENOMIC DNA]</scope>
    <source>
        <strain evidence="2">FT81W</strain>
    </source>
</reference>